<accession>A0A067NAM4</accession>
<name>A0A067NAM4_PLEO1</name>
<evidence type="ECO:0000313" key="2">
    <source>
        <dbReference type="Proteomes" id="UP000027073"/>
    </source>
</evidence>
<dbReference type="VEuPathDB" id="FungiDB:PLEOSDRAFT_1108008"/>
<dbReference type="AlphaFoldDB" id="A0A067NAM4"/>
<sequence>MSYPSYPPFASTSTPFGVYITYTRRPSPKNRILAAQHIWEATSNNVVIATLIVDDSVVRASNKGTGAVVDCKFVLYYLQQSTEQRISIRFSKQVCKLTGLNIERIVERNAGTGEVLRVVAKRCVRKLLRFAL</sequence>
<dbReference type="InParanoid" id="A0A067NAM4"/>
<protein>
    <submittedName>
        <fullName evidence="1">Uncharacterized protein</fullName>
    </submittedName>
</protein>
<dbReference type="HOGENOM" id="CLU_1917944_0_0_1"/>
<proteinExistence type="predicted"/>
<evidence type="ECO:0000313" key="1">
    <source>
        <dbReference type="EMBL" id="KDQ25103.1"/>
    </source>
</evidence>
<gene>
    <name evidence="1" type="ORF">PLEOSDRAFT_1108008</name>
</gene>
<reference evidence="2" key="1">
    <citation type="journal article" date="2014" name="Proc. Natl. Acad. Sci. U.S.A.">
        <title>Extensive sampling of basidiomycete genomes demonstrates inadequacy of the white-rot/brown-rot paradigm for wood decay fungi.</title>
        <authorList>
            <person name="Riley R."/>
            <person name="Salamov A.A."/>
            <person name="Brown D.W."/>
            <person name="Nagy L.G."/>
            <person name="Floudas D."/>
            <person name="Held B.W."/>
            <person name="Levasseur A."/>
            <person name="Lombard V."/>
            <person name="Morin E."/>
            <person name="Otillar R."/>
            <person name="Lindquist E.A."/>
            <person name="Sun H."/>
            <person name="LaButti K.M."/>
            <person name="Schmutz J."/>
            <person name="Jabbour D."/>
            <person name="Luo H."/>
            <person name="Baker S.E."/>
            <person name="Pisabarro A.G."/>
            <person name="Walton J.D."/>
            <person name="Blanchette R.A."/>
            <person name="Henrissat B."/>
            <person name="Martin F."/>
            <person name="Cullen D."/>
            <person name="Hibbett D.S."/>
            <person name="Grigoriev I.V."/>
        </authorList>
    </citation>
    <scope>NUCLEOTIDE SEQUENCE [LARGE SCALE GENOMIC DNA]</scope>
    <source>
        <strain evidence="2">PC15</strain>
    </source>
</reference>
<dbReference type="Proteomes" id="UP000027073">
    <property type="component" value="Unassembled WGS sequence"/>
</dbReference>
<dbReference type="OrthoDB" id="10425588at2759"/>
<dbReference type="EMBL" id="KL198011">
    <property type="protein sequence ID" value="KDQ25103.1"/>
    <property type="molecule type" value="Genomic_DNA"/>
</dbReference>
<organism evidence="1 2">
    <name type="scientific">Pleurotus ostreatus (strain PC15)</name>
    <name type="common">Oyster mushroom</name>
    <dbReference type="NCBI Taxonomy" id="1137138"/>
    <lineage>
        <taxon>Eukaryota</taxon>
        <taxon>Fungi</taxon>
        <taxon>Dikarya</taxon>
        <taxon>Basidiomycota</taxon>
        <taxon>Agaricomycotina</taxon>
        <taxon>Agaricomycetes</taxon>
        <taxon>Agaricomycetidae</taxon>
        <taxon>Agaricales</taxon>
        <taxon>Pleurotineae</taxon>
        <taxon>Pleurotaceae</taxon>
        <taxon>Pleurotus</taxon>
    </lineage>
</organism>